<protein>
    <recommendedName>
        <fullName evidence="2">VOC domain-containing protein</fullName>
    </recommendedName>
</protein>
<sequence>MKVNILDLSSPLLFSALLLHQVTRDAGPVKGGTTVIAFVKDPSGYLWELIQRKDSPEPLCQVMLRVGDLKKSEEWYSKVLGMKLLRERDTPEYKYTLGFMGYGPEEISAVIELTYNYGTSSYIKGNAFSQVAVATKDIQKTAEQVKAAGGKVLAGPTTVPTIVAAGAHDQSSSSLSLVTEDPDGWRIIFVQQ</sequence>
<dbReference type="PANTHER" id="PTHR46036">
    <property type="entry name" value="LACTOYLGLUTATHIONE LYASE"/>
    <property type="match status" value="1"/>
</dbReference>
<keyword evidence="4" id="KW-1185">Reference proteome</keyword>
<feature type="domain" description="VOC" evidence="2">
    <location>
        <begin position="58"/>
        <end position="192"/>
    </location>
</feature>
<comment type="caution">
    <text evidence="3">The sequence shown here is derived from an EMBL/GenBank/DDBJ whole genome shotgun (WGS) entry which is preliminary data.</text>
</comment>
<keyword evidence="1" id="KW-0732">Signal</keyword>
<dbReference type="InterPro" id="IPR004360">
    <property type="entry name" value="Glyas_Fos-R_dOase_dom"/>
</dbReference>
<proteinExistence type="predicted"/>
<evidence type="ECO:0000313" key="3">
    <source>
        <dbReference type="EMBL" id="GAX75356.1"/>
    </source>
</evidence>
<dbReference type="SUPFAM" id="SSF54593">
    <property type="entry name" value="Glyoxalase/Bleomycin resistance protein/Dihydroxybiphenyl dioxygenase"/>
    <property type="match status" value="2"/>
</dbReference>
<feature type="signal peptide" evidence="1">
    <location>
        <begin position="1"/>
        <end position="24"/>
    </location>
</feature>
<dbReference type="InterPro" id="IPR029068">
    <property type="entry name" value="Glyas_Bleomycin-R_OHBP_Dase"/>
</dbReference>
<dbReference type="PANTHER" id="PTHR46036:SF5">
    <property type="entry name" value="LACTOYLGLUTATHIONE LYASE"/>
    <property type="match status" value="1"/>
</dbReference>
<organism evidence="3 4">
    <name type="scientific">Chlamydomonas eustigma</name>
    <dbReference type="NCBI Taxonomy" id="1157962"/>
    <lineage>
        <taxon>Eukaryota</taxon>
        <taxon>Viridiplantae</taxon>
        <taxon>Chlorophyta</taxon>
        <taxon>core chlorophytes</taxon>
        <taxon>Chlorophyceae</taxon>
        <taxon>CS clade</taxon>
        <taxon>Chlamydomonadales</taxon>
        <taxon>Chlamydomonadaceae</taxon>
        <taxon>Chlamydomonas</taxon>
    </lineage>
</organism>
<evidence type="ECO:0000259" key="2">
    <source>
        <dbReference type="PROSITE" id="PS51819"/>
    </source>
</evidence>
<dbReference type="InterPro" id="IPR037523">
    <property type="entry name" value="VOC_core"/>
</dbReference>
<feature type="chain" id="PRO_5012558199" description="VOC domain-containing protein" evidence="1">
    <location>
        <begin position="25"/>
        <end position="192"/>
    </location>
</feature>
<dbReference type="GO" id="GO:0004462">
    <property type="term" value="F:lactoylglutathione lyase activity"/>
    <property type="evidence" value="ECO:0007669"/>
    <property type="project" value="TreeGrafter"/>
</dbReference>
<dbReference type="Gene3D" id="3.10.180.10">
    <property type="entry name" value="2,3-Dihydroxybiphenyl 1,2-Dioxygenase, domain 1"/>
    <property type="match status" value="2"/>
</dbReference>
<dbReference type="EMBL" id="BEGY01000012">
    <property type="protein sequence ID" value="GAX75356.1"/>
    <property type="molecule type" value="Genomic_DNA"/>
</dbReference>
<evidence type="ECO:0000256" key="1">
    <source>
        <dbReference type="SAM" id="SignalP"/>
    </source>
</evidence>
<accession>A0A250WX45</accession>
<dbReference type="GO" id="GO:0019243">
    <property type="term" value="P:methylglyoxal catabolic process to D-lactate via S-lactoyl-glutathione"/>
    <property type="evidence" value="ECO:0007669"/>
    <property type="project" value="TreeGrafter"/>
</dbReference>
<dbReference type="GO" id="GO:0005737">
    <property type="term" value="C:cytoplasm"/>
    <property type="evidence" value="ECO:0007669"/>
    <property type="project" value="TreeGrafter"/>
</dbReference>
<name>A0A250WX45_9CHLO</name>
<dbReference type="PROSITE" id="PS51819">
    <property type="entry name" value="VOC"/>
    <property type="match status" value="1"/>
</dbReference>
<dbReference type="Pfam" id="PF00903">
    <property type="entry name" value="Glyoxalase"/>
    <property type="match status" value="1"/>
</dbReference>
<dbReference type="STRING" id="1157962.A0A250WX45"/>
<dbReference type="Proteomes" id="UP000232323">
    <property type="component" value="Unassembled WGS sequence"/>
</dbReference>
<reference evidence="3 4" key="1">
    <citation type="submission" date="2017-08" db="EMBL/GenBank/DDBJ databases">
        <title>Acidophilic green algal genome provides insights into adaptation to an acidic environment.</title>
        <authorList>
            <person name="Hirooka S."/>
            <person name="Hirose Y."/>
            <person name="Kanesaki Y."/>
            <person name="Higuchi S."/>
            <person name="Fujiwara T."/>
            <person name="Onuma R."/>
            <person name="Era A."/>
            <person name="Ohbayashi R."/>
            <person name="Uzuka A."/>
            <person name="Nozaki H."/>
            <person name="Yoshikawa H."/>
            <person name="Miyagishima S.Y."/>
        </authorList>
    </citation>
    <scope>NUCLEOTIDE SEQUENCE [LARGE SCALE GENOMIC DNA]</scope>
    <source>
        <strain evidence="3 4">NIES-2499</strain>
    </source>
</reference>
<gene>
    <name evidence="3" type="ORF">CEUSTIGMA_g2800.t1</name>
</gene>
<dbReference type="OrthoDB" id="16820at2759"/>
<dbReference type="AlphaFoldDB" id="A0A250WX45"/>
<evidence type="ECO:0000313" key="4">
    <source>
        <dbReference type="Proteomes" id="UP000232323"/>
    </source>
</evidence>